<keyword evidence="2" id="KW-0812">Transmembrane</keyword>
<dbReference type="OrthoDB" id="5315632at2"/>
<evidence type="ECO:0000313" key="4">
    <source>
        <dbReference type="EMBL" id="AKS34347.1"/>
    </source>
</evidence>
<keyword evidence="2" id="KW-1133">Transmembrane helix</keyword>
<dbReference type="Pfam" id="PF00892">
    <property type="entry name" value="EamA"/>
    <property type="match status" value="2"/>
</dbReference>
<comment type="similarity">
    <text evidence="1">Belongs to the EamA transporter family.</text>
</comment>
<feature type="domain" description="EamA" evidence="3">
    <location>
        <begin position="22"/>
        <end position="145"/>
    </location>
</feature>
<organism evidence="4 5">
    <name type="scientific">Mycolicibacterium goodii</name>
    <name type="common">Mycobacterium goodii</name>
    <dbReference type="NCBI Taxonomy" id="134601"/>
    <lineage>
        <taxon>Bacteria</taxon>
        <taxon>Bacillati</taxon>
        <taxon>Actinomycetota</taxon>
        <taxon>Actinomycetes</taxon>
        <taxon>Mycobacteriales</taxon>
        <taxon>Mycobacteriaceae</taxon>
        <taxon>Mycolicibacterium</taxon>
    </lineage>
</organism>
<name>A0A0K0XAG0_MYCGD</name>
<dbReference type="KEGG" id="mgo:AFA91_23410"/>
<feature type="transmembrane region" description="Helical" evidence="2">
    <location>
        <begin position="131"/>
        <end position="149"/>
    </location>
</feature>
<dbReference type="Proteomes" id="UP000062255">
    <property type="component" value="Chromosome"/>
</dbReference>
<evidence type="ECO:0000259" key="3">
    <source>
        <dbReference type="Pfam" id="PF00892"/>
    </source>
</evidence>
<dbReference type="PANTHER" id="PTHR22911">
    <property type="entry name" value="ACYL-MALONYL CONDENSING ENZYME-RELATED"/>
    <property type="match status" value="1"/>
</dbReference>
<reference evidence="4 5" key="1">
    <citation type="submission" date="2015-07" db="EMBL/GenBank/DDBJ databases">
        <title>Complete genome sequence of Mycobacterium goodii X7B, a facultative thermophilic biodesulfurizing bacterium.</title>
        <authorList>
            <person name="Yu B."/>
            <person name="Li F."/>
            <person name="Xu P."/>
        </authorList>
    </citation>
    <scope>NUCLEOTIDE SEQUENCE [LARGE SCALE GENOMIC DNA]</scope>
    <source>
        <strain evidence="4 5">X7B</strain>
    </source>
</reference>
<dbReference type="GO" id="GO:0016020">
    <property type="term" value="C:membrane"/>
    <property type="evidence" value="ECO:0007669"/>
    <property type="project" value="InterPro"/>
</dbReference>
<feature type="transmembrane region" description="Helical" evidence="2">
    <location>
        <begin position="17"/>
        <end position="39"/>
    </location>
</feature>
<feature type="transmembrane region" description="Helical" evidence="2">
    <location>
        <begin position="76"/>
        <end position="93"/>
    </location>
</feature>
<dbReference type="InterPro" id="IPR037185">
    <property type="entry name" value="EmrE-like"/>
</dbReference>
<feature type="transmembrane region" description="Helical" evidence="2">
    <location>
        <begin position="45"/>
        <end position="64"/>
    </location>
</feature>
<feature type="transmembrane region" description="Helical" evidence="2">
    <location>
        <begin position="161"/>
        <end position="179"/>
    </location>
</feature>
<feature type="transmembrane region" description="Helical" evidence="2">
    <location>
        <begin position="254"/>
        <end position="271"/>
    </location>
</feature>
<feature type="transmembrane region" description="Helical" evidence="2">
    <location>
        <begin position="222"/>
        <end position="242"/>
    </location>
</feature>
<feature type="domain" description="EamA" evidence="3">
    <location>
        <begin position="163"/>
        <end position="294"/>
    </location>
</feature>
<evidence type="ECO:0000256" key="2">
    <source>
        <dbReference type="SAM" id="Phobius"/>
    </source>
</evidence>
<dbReference type="STRING" id="134601.AFA91_23410"/>
<feature type="transmembrane region" description="Helical" evidence="2">
    <location>
        <begin position="99"/>
        <end position="119"/>
    </location>
</feature>
<feature type="transmembrane region" description="Helical" evidence="2">
    <location>
        <begin position="277"/>
        <end position="294"/>
    </location>
</feature>
<sequence>MVVSTSRLSSAITARPVVATAVGAIGISTSGLFVALSATSPGTASFFRCVFALPLLLPLAITEWRGEGPPTAGQHGWAALAGVLFAADALLWTQAIYEVGVGLSAVLVNTQVVMVPLLARIIDHEVLSGRFVALLPVVVLGAVLAGGVLESDVVGTAPVAGTIHSVLAALCYSVFLFLLRRGGPDRPLVQSYLTIMASAAAAALVGGALWGGVGLAPGWDAAGWLMLTAVNGQVLGWLLVALGSPSLRVEISSALLLLTPVAALMLGALFLAQQPSVLQILGSTMILGCAYLITTNRARALL</sequence>
<keyword evidence="2" id="KW-0472">Membrane</keyword>
<dbReference type="AlphaFoldDB" id="A0A0K0XAG0"/>
<dbReference type="SUPFAM" id="SSF103481">
    <property type="entry name" value="Multidrug resistance efflux transporter EmrE"/>
    <property type="match status" value="1"/>
</dbReference>
<accession>A0A0K0XAG0</accession>
<dbReference type="PATRIC" id="fig|134601.6.peg.4840"/>
<evidence type="ECO:0000256" key="1">
    <source>
        <dbReference type="ARBA" id="ARBA00007362"/>
    </source>
</evidence>
<proteinExistence type="inferred from homology"/>
<gene>
    <name evidence="4" type="ORF">AFA91_23410</name>
</gene>
<dbReference type="EMBL" id="CP012150">
    <property type="protein sequence ID" value="AKS34347.1"/>
    <property type="molecule type" value="Genomic_DNA"/>
</dbReference>
<feature type="transmembrane region" description="Helical" evidence="2">
    <location>
        <begin position="191"/>
        <end position="210"/>
    </location>
</feature>
<dbReference type="InterPro" id="IPR000620">
    <property type="entry name" value="EamA_dom"/>
</dbReference>
<evidence type="ECO:0000313" key="5">
    <source>
        <dbReference type="Proteomes" id="UP000062255"/>
    </source>
</evidence>
<protein>
    <submittedName>
        <fullName evidence="4">Permease, DMT superfamily</fullName>
    </submittedName>
</protein>